<dbReference type="GO" id="GO:0006397">
    <property type="term" value="P:mRNA processing"/>
    <property type="evidence" value="ECO:0007669"/>
    <property type="project" value="InterPro"/>
</dbReference>
<keyword evidence="6" id="KW-1185">Reference proteome</keyword>
<dbReference type="EMBL" id="NBSH01000003">
    <property type="protein sequence ID" value="ORX39346.1"/>
    <property type="molecule type" value="Genomic_DNA"/>
</dbReference>
<dbReference type="Pfam" id="PF05615">
    <property type="entry name" value="THOC7"/>
    <property type="match status" value="1"/>
</dbReference>
<evidence type="ECO:0000256" key="2">
    <source>
        <dbReference type="ARBA" id="ARBA00023242"/>
    </source>
</evidence>
<name>A0A1Y1UPF7_9TREE</name>
<dbReference type="RefSeq" id="XP_021873209.1">
    <property type="nucleotide sequence ID" value="XM_022012493.1"/>
</dbReference>
<gene>
    <name evidence="5" type="ORF">BD324DRAFT_326629</name>
</gene>
<reference evidence="5 6" key="1">
    <citation type="submission" date="2017-03" db="EMBL/GenBank/DDBJ databases">
        <title>Widespread Adenine N6-methylation of Active Genes in Fungi.</title>
        <authorList>
            <consortium name="DOE Joint Genome Institute"/>
            <person name="Mondo S.J."/>
            <person name="Dannebaum R.O."/>
            <person name="Kuo R.C."/>
            <person name="Louie K.B."/>
            <person name="Bewick A.J."/>
            <person name="Labutti K."/>
            <person name="Haridas S."/>
            <person name="Kuo A."/>
            <person name="Salamov A."/>
            <person name="Ahrendt S.R."/>
            <person name="Lau R."/>
            <person name="Bowen B.P."/>
            <person name="Lipzen A."/>
            <person name="Sullivan W."/>
            <person name="Andreopoulos W.B."/>
            <person name="Clum A."/>
            <person name="Lindquist E."/>
            <person name="Daum C."/>
            <person name="Northen T.R."/>
            <person name="Ramamoorthy G."/>
            <person name="Schmitz R.J."/>
            <person name="Gryganskyi A."/>
            <person name="Culley D."/>
            <person name="Magnuson J."/>
            <person name="James T.Y."/>
            <person name="O'Malley M.A."/>
            <person name="Stajich J.E."/>
            <person name="Spatafora J.W."/>
            <person name="Visel A."/>
            <person name="Grigoriev I.V."/>
        </authorList>
    </citation>
    <scope>NUCLEOTIDE SEQUENCE [LARGE SCALE GENOMIC DNA]</scope>
    <source>
        <strain evidence="5 6">NRRL Y-17943</strain>
    </source>
</reference>
<sequence length="347" mass="38187">MTDKIQIIPLTEDALNRYRITHPDRDLRPLLRRLHRLGAFIPSSDDPASRAEHEREVEMCKLELIKWRSGIQRIMGTVENLNRQRLAYLERAKETVERTEELRATLDSEKILLARRRRERDEQIKCDEVAAKITAKGKTRLELDEQISSLQQSLADHKASHELYTQTVQARVDLFSQITALVDEVRNTKLPIDPQASLEEVPPEEEGMDVDDSSTAAAAAAASSSSARLNASALPFQPTKSSTSATSAPSTRNTSPVPTGSSMKPPPASHGLPTRPSRSAGTTSLSASNHKIPSRPSTLRSVTTPVAGSLEEGELGAEEEGEVNEDARGSKRSAATESRSRSTRARR</sequence>
<dbReference type="GO" id="GO:0000445">
    <property type="term" value="C:THO complex part of transcription export complex"/>
    <property type="evidence" value="ECO:0007669"/>
    <property type="project" value="InterPro"/>
</dbReference>
<protein>
    <recommendedName>
        <fullName evidence="7">Tho complex subunit 7-domain-containing protein</fullName>
    </recommendedName>
</protein>
<organism evidence="5 6">
    <name type="scientific">Kockovaella imperatae</name>
    <dbReference type="NCBI Taxonomy" id="4999"/>
    <lineage>
        <taxon>Eukaryota</taxon>
        <taxon>Fungi</taxon>
        <taxon>Dikarya</taxon>
        <taxon>Basidiomycota</taxon>
        <taxon>Agaricomycotina</taxon>
        <taxon>Tremellomycetes</taxon>
        <taxon>Tremellales</taxon>
        <taxon>Cuniculitremaceae</taxon>
        <taxon>Kockovaella</taxon>
    </lineage>
</organism>
<feature type="coiled-coil region" evidence="3">
    <location>
        <begin position="78"/>
        <end position="109"/>
    </location>
</feature>
<comment type="caution">
    <text evidence="5">The sequence shown here is derived from an EMBL/GenBank/DDBJ whole genome shotgun (WGS) entry which is preliminary data.</text>
</comment>
<evidence type="ECO:0000256" key="1">
    <source>
        <dbReference type="ARBA" id="ARBA00004123"/>
    </source>
</evidence>
<comment type="subcellular location">
    <subcellularLocation>
        <location evidence="1">Nucleus</location>
    </subcellularLocation>
</comment>
<dbReference type="OrthoDB" id="2575566at2759"/>
<feature type="region of interest" description="Disordered" evidence="4">
    <location>
        <begin position="193"/>
        <end position="347"/>
    </location>
</feature>
<evidence type="ECO:0008006" key="7">
    <source>
        <dbReference type="Google" id="ProtNLM"/>
    </source>
</evidence>
<dbReference type="InterPro" id="IPR008501">
    <property type="entry name" value="THOC7/Mft1"/>
</dbReference>
<keyword evidence="2" id="KW-0539">Nucleus</keyword>
<dbReference type="AlphaFoldDB" id="A0A1Y1UPF7"/>
<dbReference type="Proteomes" id="UP000193218">
    <property type="component" value="Unassembled WGS sequence"/>
</dbReference>
<proteinExistence type="predicted"/>
<feature type="compositionally biased region" description="Acidic residues" evidence="4">
    <location>
        <begin position="311"/>
        <end position="324"/>
    </location>
</feature>
<feature type="compositionally biased region" description="Acidic residues" evidence="4">
    <location>
        <begin position="201"/>
        <end position="212"/>
    </location>
</feature>
<feature type="compositionally biased region" description="Low complexity" evidence="4">
    <location>
        <begin position="213"/>
        <end position="256"/>
    </location>
</feature>
<accession>A0A1Y1UPF7</accession>
<evidence type="ECO:0000313" key="6">
    <source>
        <dbReference type="Proteomes" id="UP000193218"/>
    </source>
</evidence>
<evidence type="ECO:0000256" key="4">
    <source>
        <dbReference type="SAM" id="MobiDB-lite"/>
    </source>
</evidence>
<evidence type="ECO:0000313" key="5">
    <source>
        <dbReference type="EMBL" id="ORX39346.1"/>
    </source>
</evidence>
<keyword evidence="3" id="KW-0175">Coiled coil</keyword>
<dbReference type="GeneID" id="33554301"/>
<dbReference type="STRING" id="4999.A0A1Y1UPF7"/>
<evidence type="ECO:0000256" key="3">
    <source>
        <dbReference type="SAM" id="Coils"/>
    </source>
</evidence>
<dbReference type="InParanoid" id="A0A1Y1UPF7"/>
<feature type="compositionally biased region" description="Polar residues" evidence="4">
    <location>
        <begin position="276"/>
        <end position="306"/>
    </location>
</feature>